<dbReference type="EMBL" id="JACXXH010000004">
    <property type="protein sequence ID" value="MBD3863601.1"/>
    <property type="molecule type" value="Genomic_DNA"/>
</dbReference>
<evidence type="ECO:0000256" key="1">
    <source>
        <dbReference type="SAM" id="Phobius"/>
    </source>
</evidence>
<proteinExistence type="predicted"/>
<feature type="transmembrane region" description="Helical" evidence="1">
    <location>
        <begin position="275"/>
        <end position="295"/>
    </location>
</feature>
<dbReference type="Proteomes" id="UP000627521">
    <property type="component" value="Unassembled WGS sequence"/>
</dbReference>
<keyword evidence="1" id="KW-0472">Membrane</keyword>
<evidence type="ECO:0000313" key="3">
    <source>
        <dbReference type="Proteomes" id="UP000627521"/>
    </source>
</evidence>
<feature type="transmembrane region" description="Helical" evidence="1">
    <location>
        <begin position="307"/>
        <end position="324"/>
    </location>
</feature>
<accession>A0ABR8LTV5</accession>
<feature type="transmembrane region" description="Helical" evidence="1">
    <location>
        <begin position="119"/>
        <end position="137"/>
    </location>
</feature>
<feature type="transmembrane region" description="Helical" evidence="1">
    <location>
        <begin position="89"/>
        <end position="112"/>
    </location>
</feature>
<sequence length="529" mass="61122">MKRLGKYKLLLVITINIIIAVAYFIDNKDANYSELSSDIQNIIPVAQKFDNPQLFTHDLYLDNLSNVKYYTPFYVQSLRFIAKFTNYNYVQAINVLGLFCHLAFGILWFFLLYKYINSFWVALFVSILMRGIIWLPGLEIWGISDLWTIMPRTVYISLLPLPFLILSKTFYKNVIAAILIGLIFNFHPITGLGGILLFVSFLSLTQIYFKKQEWLTLTKSITILICILIGMLPFILTYFGKTTSEVTYNIMDFNAAFNARIPEYFSQPLLYLKQWFHFKTLFFILPLGLYYIWTLKKNEAHLKAKTLIILTFILVLVPTISVPIEQMVNKSLGLNLRLSFQLIRVQKVAIIPGFFTLAFLLNDIIKSNKTIVKAFPYLVGLYFALLTFSQSPWLQKIPFIGDDISNTILPHNLSFFSAITDSELDIDRMSKYIQNNTNSLDLICGSHIYRGAARRSVVFDGKGASMLIEGNPEQFITWHMRQQKISSLNSMQEVVDYLKLFDVDYFVTRNKDVPATLVHLEGPIFLYKL</sequence>
<organism evidence="2 3">
    <name type="scientific">Olleya marilimosa</name>
    <dbReference type="NCBI Taxonomy" id="272164"/>
    <lineage>
        <taxon>Bacteria</taxon>
        <taxon>Pseudomonadati</taxon>
        <taxon>Bacteroidota</taxon>
        <taxon>Flavobacteriia</taxon>
        <taxon>Flavobacteriales</taxon>
        <taxon>Flavobacteriaceae</taxon>
    </lineage>
</organism>
<name>A0ABR8LTV5_9FLAO</name>
<comment type="caution">
    <text evidence="2">The sequence shown here is derived from an EMBL/GenBank/DDBJ whole genome shotgun (WGS) entry which is preliminary data.</text>
</comment>
<keyword evidence="3" id="KW-1185">Reference proteome</keyword>
<gene>
    <name evidence="2" type="ORF">IEG06_09055</name>
</gene>
<feature type="transmembrane region" description="Helical" evidence="1">
    <location>
        <begin position="344"/>
        <end position="362"/>
    </location>
</feature>
<reference evidence="2 3" key="1">
    <citation type="submission" date="2020-09" db="EMBL/GenBank/DDBJ databases">
        <title>Bacillus nautilus sp. nov., Chryseoglobus crepusculi sp. nov, and Psychrobacter noctis sp. nov., isolated from deep-sea sponges from the equatorial Atlantic.</title>
        <authorList>
            <person name="Stennett H.L."/>
            <person name="Williams S.E."/>
        </authorList>
    </citation>
    <scope>NUCLEOTIDE SEQUENCE [LARGE SCALE GENOMIC DNA]</scope>
    <source>
        <strain evidence="2 3">28M-24</strain>
    </source>
</reference>
<feature type="transmembrane region" description="Helical" evidence="1">
    <location>
        <begin position="7"/>
        <end position="25"/>
    </location>
</feature>
<keyword evidence="1" id="KW-1133">Transmembrane helix</keyword>
<protein>
    <submittedName>
        <fullName evidence="2">Uncharacterized protein</fullName>
    </submittedName>
</protein>
<feature type="transmembrane region" description="Helical" evidence="1">
    <location>
        <begin position="221"/>
        <end position="239"/>
    </location>
</feature>
<keyword evidence="1" id="KW-0812">Transmembrane</keyword>
<evidence type="ECO:0000313" key="2">
    <source>
        <dbReference type="EMBL" id="MBD3863601.1"/>
    </source>
</evidence>
<dbReference type="RefSeq" id="WP_191101330.1">
    <property type="nucleotide sequence ID" value="NZ_JACXXH010000004.1"/>
</dbReference>
<feature type="transmembrane region" description="Helical" evidence="1">
    <location>
        <begin position="374"/>
        <end position="394"/>
    </location>
</feature>